<feature type="domain" description="GTP-binding protein TrmE N-terminal" evidence="1">
    <location>
        <begin position="46"/>
        <end position="76"/>
    </location>
</feature>
<reference evidence="2" key="1">
    <citation type="submission" date="2018-05" db="EMBL/GenBank/DDBJ databases">
        <authorList>
            <person name="Lanie J.A."/>
            <person name="Ng W.-L."/>
            <person name="Kazmierczak K.M."/>
            <person name="Andrzejewski T.M."/>
            <person name="Davidsen T.M."/>
            <person name="Wayne K.J."/>
            <person name="Tettelin H."/>
            <person name="Glass J.I."/>
            <person name="Rusch D."/>
            <person name="Podicherti R."/>
            <person name="Tsui H.-C.T."/>
            <person name="Winkler M.E."/>
        </authorList>
    </citation>
    <scope>NUCLEOTIDE SEQUENCE</scope>
</reference>
<dbReference type="InterPro" id="IPR027266">
    <property type="entry name" value="TrmE/GcvT-like"/>
</dbReference>
<protein>
    <recommendedName>
        <fullName evidence="1">GTP-binding protein TrmE N-terminal domain-containing protein</fullName>
    </recommendedName>
</protein>
<dbReference type="AlphaFoldDB" id="A0A382WA97"/>
<dbReference type="Gene3D" id="3.30.1360.120">
    <property type="entry name" value="Probable tRNA modification gtpase trme, domain 1"/>
    <property type="match status" value="1"/>
</dbReference>
<sequence>MGDSTILRRELGIDGWFWLGHGTTHSVYRMRLERIMGHRTHAVSDTIVACATAPGEGAVAIVRLSGPKALELGRSLAPSSR</sequence>
<dbReference type="InterPro" id="IPR018948">
    <property type="entry name" value="GTP-bd_TrmE_N"/>
</dbReference>
<evidence type="ECO:0000313" key="2">
    <source>
        <dbReference type="EMBL" id="SVD55058.1"/>
    </source>
</evidence>
<feature type="non-terminal residue" evidence="2">
    <location>
        <position position="81"/>
    </location>
</feature>
<name>A0A382WA97_9ZZZZ</name>
<gene>
    <name evidence="2" type="ORF">METZ01_LOCUS407912</name>
</gene>
<organism evidence="2">
    <name type="scientific">marine metagenome</name>
    <dbReference type="NCBI Taxonomy" id="408172"/>
    <lineage>
        <taxon>unclassified sequences</taxon>
        <taxon>metagenomes</taxon>
        <taxon>ecological metagenomes</taxon>
    </lineage>
</organism>
<evidence type="ECO:0000259" key="1">
    <source>
        <dbReference type="Pfam" id="PF10396"/>
    </source>
</evidence>
<dbReference type="SUPFAM" id="SSF103025">
    <property type="entry name" value="Folate-binding domain"/>
    <property type="match status" value="1"/>
</dbReference>
<dbReference type="Pfam" id="PF10396">
    <property type="entry name" value="TrmE_N"/>
    <property type="match status" value="1"/>
</dbReference>
<accession>A0A382WA97</accession>
<proteinExistence type="predicted"/>
<dbReference type="EMBL" id="UINC01157845">
    <property type="protein sequence ID" value="SVD55058.1"/>
    <property type="molecule type" value="Genomic_DNA"/>
</dbReference>